<evidence type="ECO:0000256" key="2">
    <source>
        <dbReference type="ARBA" id="ARBA00022723"/>
    </source>
</evidence>
<dbReference type="Pfam" id="PF13177">
    <property type="entry name" value="DNA_pol3_delta2"/>
    <property type="match status" value="1"/>
</dbReference>
<keyword evidence="2" id="KW-0479">Metal-binding</keyword>
<dbReference type="GO" id="GO:0003887">
    <property type="term" value="F:DNA-directed DNA polymerase activity"/>
    <property type="evidence" value="ECO:0007669"/>
    <property type="project" value="InterPro"/>
</dbReference>
<accession>A0A445G609</accession>
<dbReference type="EMBL" id="QZWG01000017">
    <property type="protein sequence ID" value="RZB56612.1"/>
    <property type="molecule type" value="Genomic_DNA"/>
</dbReference>
<evidence type="ECO:0000313" key="9">
    <source>
        <dbReference type="EMBL" id="RZB56607.1"/>
    </source>
</evidence>
<evidence type="ECO:0000256" key="6">
    <source>
        <dbReference type="ARBA" id="ARBA00023054"/>
    </source>
</evidence>
<dbReference type="FunFam" id="1.10.8.60:FF:000013">
    <property type="entry name" value="DNA polymerase III subunit gamma/tau"/>
    <property type="match status" value="1"/>
</dbReference>
<dbReference type="Gene3D" id="1.10.8.60">
    <property type="match status" value="1"/>
</dbReference>
<dbReference type="GO" id="GO:0005524">
    <property type="term" value="F:ATP binding"/>
    <property type="evidence" value="ECO:0007669"/>
    <property type="project" value="UniProtKB-KW"/>
</dbReference>
<dbReference type="Gene3D" id="3.40.50.300">
    <property type="entry name" value="P-loop containing nucleotide triphosphate hydrolases"/>
    <property type="match status" value="1"/>
</dbReference>
<dbReference type="InterPro" id="IPR054506">
    <property type="entry name" value="DnaA_N-like_STI"/>
</dbReference>
<dbReference type="NCBIfam" id="TIGR02397">
    <property type="entry name" value="dnaX_nterm"/>
    <property type="match status" value="1"/>
</dbReference>
<dbReference type="CDD" id="cd18137">
    <property type="entry name" value="HLD_clamp_pol_III_gamma_tau"/>
    <property type="match status" value="1"/>
</dbReference>
<dbReference type="Gene3D" id="1.20.272.10">
    <property type="match status" value="1"/>
</dbReference>
<comment type="caution">
    <text evidence="9">The sequence shown here is derived from an EMBL/GenBank/DDBJ whole genome shotgun (WGS) entry which is preliminary data.</text>
</comment>
<dbReference type="Proteomes" id="UP000289340">
    <property type="component" value="Chromosome 17"/>
</dbReference>
<protein>
    <submittedName>
        <fullName evidence="9">Protein STICHEL-like 1 isoform A</fullName>
    </submittedName>
    <submittedName>
        <fullName evidence="10">Protein STICHEL-like 1 isoform F</fullName>
    </submittedName>
</protein>
<keyword evidence="4" id="KW-0862">Zinc</keyword>
<evidence type="ECO:0000256" key="4">
    <source>
        <dbReference type="ARBA" id="ARBA00022833"/>
    </source>
</evidence>
<keyword evidence="11" id="KW-1185">Reference proteome</keyword>
<dbReference type="SUPFAM" id="SSF48019">
    <property type="entry name" value="post-AAA+ oligomerization domain-like"/>
    <property type="match status" value="1"/>
</dbReference>
<evidence type="ECO:0000259" key="7">
    <source>
        <dbReference type="Pfam" id="PF22608"/>
    </source>
</evidence>
<proteinExistence type="inferred from homology"/>
<evidence type="ECO:0000313" key="11">
    <source>
        <dbReference type="Proteomes" id="UP000289340"/>
    </source>
</evidence>
<gene>
    <name evidence="9" type="ORF">D0Y65_045655</name>
</gene>
<keyword evidence="3" id="KW-0547">Nucleotide-binding</keyword>
<dbReference type="GO" id="GO:0006281">
    <property type="term" value="P:DNA repair"/>
    <property type="evidence" value="ECO:0007669"/>
    <property type="project" value="TreeGrafter"/>
</dbReference>
<sequence>MLLFLTPPRIYCFLLLCHFCLLLLCLPFFSLSLLLCSSINPIHYCFNNPFSRDFSFVTFQDSACSHLLRLVCTVSCWFLLCKSEAVMDGRRHSVDIPISKTLMALRRVRSLRDPSTNGVSRLSPLIDDGDWEDGSSNGVSLSLRFLNGSHACDSNGNGLLRSSSLDFKGQREQDTAEFELDMWNSKMNHCGISCQEGQQDDGLVYSNPKQQCISGDKSSNESCCSNHEGRGLDLVSIMPSSNHLKDGESCYLSTATRVEHSKSARKSLRKNQVKPSEVIGDIASHVGSQQCLSVFDAPSARSASEHITQDEDVLDNYHGCGLRSCWSKSPRFRESNHYSEIEGLPLILQHVSETDLNGHRNMRHIGGEISPTLETPRSLSMKFRPKSFSDLVGHNVIGKSLLGAISTGRISSFYLFHGPRGTGKTSASRIFAAALNCLSPLEQKPCGLCRECVLFFLGRSKHVKEIDSLRINRADKVKSLVKNACIPRVSSCFKVFIVDECQLLHAETWACLLNSLENVSPHVVFVMITPDLDKLPPSALSRAQRYHFAKIKDVDIAIRLEKICVEEGLESEQVALDFIAARSCGSLRDAETMLDQLSLLGKKITISLVHELTGVISDDELLDLLDLALSTDTSNTVIRARELVRTRIDPLQLISQLANLIMDILAGKFELGDSEIRRFCNRYTSEADLQKLSRALRILSETEKQLRISKNQTTWFTAALLQLSSVEYSSADTNDTKLCARSASNRDGDICSTSPKGDSLEHLATTGQCDDKSDTLGLGVREDHRRTLDSIWYKATEMCQSNRLKTFLRKQGKLSSVCISQGRAVAELEFHHRDYVSRAEKSWRLIASSLQFILGCNLELRINCVPSCTSDSIYAKLKRTSFSFFGCSRRIRWKSISSNEQGSESDYADYTSQRPMMKTQTLTCSSNREPRVPSFESYNGMQVVTTLRSSEGNLLSSGKMFLNRPDQETPRISCSGVDSLKEEGCNYELLAPSTLDLDNQSDCFPRTRWLHKKFSSSYASQEKNFVLSIPKFKCSEAYGYDLEPRVFSHSSNNCINAIEEK</sequence>
<dbReference type="PANTHER" id="PTHR11669">
    <property type="entry name" value="REPLICATION FACTOR C / DNA POLYMERASE III GAMMA-TAU SUBUNIT"/>
    <property type="match status" value="1"/>
</dbReference>
<dbReference type="GO" id="GO:0005663">
    <property type="term" value="C:DNA replication factor C complex"/>
    <property type="evidence" value="ECO:0007669"/>
    <property type="project" value="TreeGrafter"/>
</dbReference>
<name>A0A445G609_GLYSO</name>
<feature type="domain" description="STICHEL DnaA-N-like alpha-beta" evidence="8">
    <location>
        <begin position="782"/>
        <end position="864"/>
    </location>
</feature>
<dbReference type="PANTHER" id="PTHR11669:SF0">
    <property type="entry name" value="PROTEIN STICHEL-LIKE 2"/>
    <property type="match status" value="1"/>
</dbReference>
<dbReference type="InterPro" id="IPR027417">
    <property type="entry name" value="P-loop_NTPase"/>
</dbReference>
<evidence type="ECO:0000256" key="5">
    <source>
        <dbReference type="ARBA" id="ARBA00022840"/>
    </source>
</evidence>
<organism evidence="9 11">
    <name type="scientific">Glycine soja</name>
    <name type="common">Wild soybean</name>
    <dbReference type="NCBI Taxonomy" id="3848"/>
    <lineage>
        <taxon>Eukaryota</taxon>
        <taxon>Viridiplantae</taxon>
        <taxon>Streptophyta</taxon>
        <taxon>Embryophyta</taxon>
        <taxon>Tracheophyta</taxon>
        <taxon>Spermatophyta</taxon>
        <taxon>Magnoliopsida</taxon>
        <taxon>eudicotyledons</taxon>
        <taxon>Gunneridae</taxon>
        <taxon>Pentapetalae</taxon>
        <taxon>rosids</taxon>
        <taxon>fabids</taxon>
        <taxon>Fabales</taxon>
        <taxon>Fabaceae</taxon>
        <taxon>Papilionoideae</taxon>
        <taxon>50 kb inversion clade</taxon>
        <taxon>NPAAA clade</taxon>
        <taxon>indigoferoid/millettioid clade</taxon>
        <taxon>Phaseoleae</taxon>
        <taxon>Glycine</taxon>
        <taxon>Glycine subgen. Soja</taxon>
    </lineage>
</organism>
<dbReference type="GO" id="GO:0003689">
    <property type="term" value="F:DNA clamp loader activity"/>
    <property type="evidence" value="ECO:0007669"/>
    <property type="project" value="TreeGrafter"/>
</dbReference>
<dbReference type="FunFam" id="1.20.272.10:FF:000019">
    <property type="entry name" value="Protein STICHEL-like 1 isoform C"/>
    <property type="match status" value="1"/>
</dbReference>
<keyword evidence="6" id="KW-0175">Coiled coil</keyword>
<evidence type="ECO:0000313" key="10">
    <source>
        <dbReference type="EMBL" id="RZB56612.1"/>
    </source>
</evidence>
<keyword evidence="5" id="KW-0067">ATP-binding</keyword>
<dbReference type="InterPro" id="IPR045085">
    <property type="entry name" value="HLD_clamp_pol_III_gamma_tau"/>
</dbReference>
<dbReference type="GO" id="GO:0046872">
    <property type="term" value="F:metal ion binding"/>
    <property type="evidence" value="ECO:0007669"/>
    <property type="project" value="UniProtKB-KW"/>
</dbReference>
<dbReference type="InterPro" id="IPR012763">
    <property type="entry name" value="DNA_pol_III_sug/sutau_N"/>
</dbReference>
<feature type="domain" description="DNA polymerase III subunit gamma/tau helical lid" evidence="7">
    <location>
        <begin position="556"/>
        <end position="596"/>
    </location>
</feature>
<dbReference type="InterPro" id="IPR008921">
    <property type="entry name" value="DNA_pol3_clamp-load_cplx_C"/>
</dbReference>
<comment type="similarity">
    <text evidence="1">Belongs to the DnaX/STICHEL family.</text>
</comment>
<dbReference type="AlphaFoldDB" id="A0A445G609"/>
<dbReference type="Pfam" id="PF22608">
    <property type="entry name" value="DNAX_ATPase_lid"/>
    <property type="match status" value="1"/>
</dbReference>
<dbReference type="GO" id="GO:0009360">
    <property type="term" value="C:DNA polymerase III complex"/>
    <property type="evidence" value="ECO:0007669"/>
    <property type="project" value="InterPro"/>
</dbReference>
<evidence type="ECO:0000256" key="3">
    <source>
        <dbReference type="ARBA" id="ARBA00022741"/>
    </source>
</evidence>
<dbReference type="SUPFAM" id="SSF52540">
    <property type="entry name" value="P-loop containing nucleoside triphosphate hydrolases"/>
    <property type="match status" value="1"/>
</dbReference>
<evidence type="ECO:0000259" key="8">
    <source>
        <dbReference type="Pfam" id="PF23007"/>
    </source>
</evidence>
<dbReference type="EMBL" id="QZWG01000017">
    <property type="protein sequence ID" value="RZB56607.1"/>
    <property type="molecule type" value="Genomic_DNA"/>
</dbReference>
<dbReference type="Pfam" id="PF23007">
    <property type="entry name" value="DnaA_N-like_STI"/>
    <property type="match status" value="1"/>
</dbReference>
<dbReference type="GO" id="GO:0003677">
    <property type="term" value="F:DNA binding"/>
    <property type="evidence" value="ECO:0007669"/>
    <property type="project" value="InterPro"/>
</dbReference>
<evidence type="ECO:0000256" key="1">
    <source>
        <dbReference type="ARBA" id="ARBA00006360"/>
    </source>
</evidence>
<dbReference type="GO" id="GO:0006261">
    <property type="term" value="P:DNA-templated DNA replication"/>
    <property type="evidence" value="ECO:0007669"/>
    <property type="project" value="TreeGrafter"/>
</dbReference>
<dbReference type="InterPro" id="IPR050238">
    <property type="entry name" value="DNA_Rep/Repair_Clamp_Loader"/>
</dbReference>
<reference evidence="9 11" key="1">
    <citation type="submission" date="2018-09" db="EMBL/GenBank/DDBJ databases">
        <title>A high-quality reference genome of wild soybean provides a powerful tool to mine soybean genomes.</title>
        <authorList>
            <person name="Xie M."/>
            <person name="Chung C.Y.L."/>
            <person name="Li M.-W."/>
            <person name="Wong F.-L."/>
            <person name="Chan T.-F."/>
            <person name="Lam H.-M."/>
        </authorList>
    </citation>
    <scope>NUCLEOTIDE SEQUENCE [LARGE SCALE GENOMIC DNA]</scope>
    <source>
        <strain evidence="11">cv. W05</strain>
        <tissue evidence="9">Hypocotyl of etiolated seedlings</tissue>
    </source>
</reference>